<evidence type="ECO:0000256" key="1">
    <source>
        <dbReference type="SAM" id="Phobius"/>
    </source>
</evidence>
<dbReference type="Pfam" id="PF08552">
    <property type="entry name" value="Kei1"/>
    <property type="match status" value="1"/>
</dbReference>
<dbReference type="GO" id="GO:0000139">
    <property type="term" value="C:Golgi membrane"/>
    <property type="evidence" value="ECO:0007669"/>
    <property type="project" value="TreeGrafter"/>
</dbReference>
<dbReference type="Proteomes" id="UP000027361">
    <property type="component" value="Unassembled WGS sequence"/>
</dbReference>
<protein>
    <submittedName>
        <fullName evidence="2">DUF1753-domain-containing protein</fullName>
    </submittedName>
</protein>
<dbReference type="AlphaFoldDB" id="A0A066VNU4"/>
<feature type="transmembrane region" description="Helical" evidence="1">
    <location>
        <begin position="45"/>
        <end position="67"/>
    </location>
</feature>
<feature type="transmembrane region" description="Helical" evidence="1">
    <location>
        <begin position="189"/>
        <end position="212"/>
    </location>
</feature>
<dbReference type="PANTHER" id="PTHR28077:SF1">
    <property type="entry name" value="INOSITOL PHOSPHORYLCERAMIDE SYNTHASE REGULATORY SUBUNIT KEI1"/>
    <property type="match status" value="1"/>
</dbReference>
<dbReference type="GO" id="GO:0070917">
    <property type="term" value="F:inositol phosphoceramide synthase regulator activity"/>
    <property type="evidence" value="ECO:0007669"/>
    <property type="project" value="InterPro"/>
</dbReference>
<dbReference type="STRING" id="1037660.A0A066VNU4"/>
<keyword evidence="3" id="KW-1185">Reference proteome</keyword>
<dbReference type="GO" id="GO:0070916">
    <property type="term" value="C:inositol phosphoceramide synthase complex"/>
    <property type="evidence" value="ECO:0007669"/>
    <property type="project" value="TreeGrafter"/>
</dbReference>
<keyword evidence="1" id="KW-1133">Transmembrane helix</keyword>
<dbReference type="OMA" id="FFAYSTF"/>
<dbReference type="InterPro" id="IPR013862">
    <property type="entry name" value="Kei1"/>
</dbReference>
<accession>A0A066VNU4</accession>
<proteinExistence type="predicted"/>
<feature type="transmembrane region" description="Helical" evidence="1">
    <location>
        <begin position="104"/>
        <end position="126"/>
    </location>
</feature>
<dbReference type="PANTHER" id="PTHR28077">
    <property type="entry name" value="INOSITOL PHOSPHORYLCERAMIDE SYNTHASE REGULATORY SUBUNIT KEI1"/>
    <property type="match status" value="1"/>
</dbReference>
<dbReference type="EMBL" id="JMSN01000091">
    <property type="protein sequence ID" value="KDN40429.1"/>
    <property type="molecule type" value="Genomic_DNA"/>
</dbReference>
<organism evidence="2 3">
    <name type="scientific">Tilletiaria anomala (strain ATCC 24038 / CBS 436.72 / UBC 951)</name>
    <dbReference type="NCBI Taxonomy" id="1037660"/>
    <lineage>
        <taxon>Eukaryota</taxon>
        <taxon>Fungi</taxon>
        <taxon>Dikarya</taxon>
        <taxon>Basidiomycota</taxon>
        <taxon>Ustilaginomycotina</taxon>
        <taxon>Exobasidiomycetes</taxon>
        <taxon>Georgefischeriales</taxon>
        <taxon>Tilletiariaceae</taxon>
        <taxon>Tilletiaria</taxon>
    </lineage>
</organism>
<reference evidence="2 3" key="1">
    <citation type="submission" date="2014-05" db="EMBL/GenBank/DDBJ databases">
        <title>Draft genome sequence of a rare smut relative, Tilletiaria anomala UBC 951.</title>
        <authorList>
            <consortium name="DOE Joint Genome Institute"/>
            <person name="Toome M."/>
            <person name="Kuo A."/>
            <person name="Henrissat B."/>
            <person name="Lipzen A."/>
            <person name="Tritt A."/>
            <person name="Yoshinaga Y."/>
            <person name="Zane M."/>
            <person name="Barry K."/>
            <person name="Grigoriev I.V."/>
            <person name="Spatafora J.W."/>
            <person name="Aimea M.C."/>
        </authorList>
    </citation>
    <scope>NUCLEOTIDE SEQUENCE [LARGE SCALE GENOMIC DNA]</scope>
    <source>
        <strain evidence="2 3">UBC 951</strain>
    </source>
</reference>
<dbReference type="GeneID" id="25266981"/>
<evidence type="ECO:0000313" key="3">
    <source>
        <dbReference type="Proteomes" id="UP000027361"/>
    </source>
</evidence>
<name>A0A066VNU4_TILAU</name>
<evidence type="ECO:0000313" key="2">
    <source>
        <dbReference type="EMBL" id="KDN40429.1"/>
    </source>
</evidence>
<dbReference type="RefSeq" id="XP_013241386.1">
    <property type="nucleotide sequence ID" value="XM_013385932.1"/>
</dbReference>
<dbReference type="OrthoDB" id="3338076at2759"/>
<keyword evidence="1" id="KW-0472">Membrane</keyword>
<comment type="caution">
    <text evidence="2">The sequence shown here is derived from an EMBL/GenBank/DDBJ whole genome shotgun (WGS) entry which is preliminary data.</text>
</comment>
<gene>
    <name evidence="2" type="ORF">K437DRAFT_289147</name>
</gene>
<dbReference type="GO" id="GO:0006673">
    <property type="term" value="P:inositol phosphoceramide metabolic process"/>
    <property type="evidence" value="ECO:0007669"/>
    <property type="project" value="InterPro"/>
</dbReference>
<dbReference type="InParanoid" id="A0A066VNU4"/>
<feature type="transmembrane region" description="Helical" evidence="1">
    <location>
        <begin position="73"/>
        <end position="92"/>
    </location>
</feature>
<sequence length="274" mass="30673">MAPSSSSAYAPIFGSSGLPSAVYSRRLSFFPWSTFMGLFDLKQGSTVISLFALFNKIAGVYGILAVFSGGTFAQVSLYAYSILSIGALLWGLRGISDEDPRVVLRYSHFFAFDHLLSSFWTFFFAYSTFSAPHKGERPPLALHQQGLMDLIENLELQYEIPGKVQHHSPITGEARVHGAQEVWNFEKGFAATVLIAGWLLKIFFALTLYSYALHLRHNTVSSSLRYSLDASSCTNKARVTCVIFSTHHYHLRNHHKPACTTFYCNLTEQLQTMT</sequence>
<keyword evidence="1" id="KW-0812">Transmembrane</keyword>
<dbReference type="HOGENOM" id="CLU_063116_1_0_1"/>